<sequence length="84" mass="9918">KLTVVTHLRFRDHHVYSQKDCNKINSALKEKGGDYILTTEKDIFKLCAVFEKNNILNLSSKTYSLPIRFVFQDKTLDEIWTQLR</sequence>
<name>A0A381VBQ5_9ZZZZ</name>
<feature type="non-terminal residue" evidence="1">
    <location>
        <position position="1"/>
    </location>
</feature>
<dbReference type="EMBL" id="UINC01008237">
    <property type="protein sequence ID" value="SVA37107.1"/>
    <property type="molecule type" value="Genomic_DNA"/>
</dbReference>
<dbReference type="GO" id="GO:0016020">
    <property type="term" value="C:membrane"/>
    <property type="evidence" value="ECO:0007669"/>
    <property type="project" value="GOC"/>
</dbReference>
<dbReference type="InterPro" id="IPR003758">
    <property type="entry name" value="LpxK"/>
</dbReference>
<reference evidence="1" key="1">
    <citation type="submission" date="2018-05" db="EMBL/GenBank/DDBJ databases">
        <authorList>
            <person name="Lanie J.A."/>
            <person name="Ng W.-L."/>
            <person name="Kazmierczak K.M."/>
            <person name="Andrzejewski T.M."/>
            <person name="Davidsen T.M."/>
            <person name="Wayne K.J."/>
            <person name="Tettelin H."/>
            <person name="Glass J.I."/>
            <person name="Rusch D."/>
            <person name="Podicherti R."/>
            <person name="Tsui H.-C.T."/>
            <person name="Winkler M.E."/>
        </authorList>
    </citation>
    <scope>NUCLEOTIDE SEQUENCE</scope>
</reference>
<accession>A0A381VBQ5</accession>
<organism evidence="1">
    <name type="scientific">marine metagenome</name>
    <dbReference type="NCBI Taxonomy" id="408172"/>
    <lineage>
        <taxon>unclassified sequences</taxon>
        <taxon>metagenomes</taxon>
        <taxon>ecological metagenomes</taxon>
    </lineage>
</organism>
<gene>
    <name evidence="1" type="ORF">METZ01_LOCUS89961</name>
</gene>
<dbReference type="GO" id="GO:0005524">
    <property type="term" value="F:ATP binding"/>
    <property type="evidence" value="ECO:0007669"/>
    <property type="project" value="InterPro"/>
</dbReference>
<dbReference type="GO" id="GO:0009029">
    <property type="term" value="F:lipid-A 4'-kinase activity"/>
    <property type="evidence" value="ECO:0007669"/>
    <property type="project" value="InterPro"/>
</dbReference>
<proteinExistence type="predicted"/>
<dbReference type="Pfam" id="PF02606">
    <property type="entry name" value="LpxK"/>
    <property type="match status" value="1"/>
</dbReference>
<evidence type="ECO:0000313" key="1">
    <source>
        <dbReference type="EMBL" id="SVA37107.1"/>
    </source>
</evidence>
<dbReference type="GO" id="GO:0009245">
    <property type="term" value="P:lipid A biosynthetic process"/>
    <property type="evidence" value="ECO:0007669"/>
    <property type="project" value="InterPro"/>
</dbReference>
<dbReference type="UniPathway" id="UPA00359">
    <property type="reaction ID" value="UER00482"/>
</dbReference>
<protein>
    <submittedName>
        <fullName evidence="1">Uncharacterized protein</fullName>
    </submittedName>
</protein>
<dbReference type="AlphaFoldDB" id="A0A381VBQ5"/>